<feature type="compositionally biased region" description="Basic and acidic residues" evidence="1">
    <location>
        <begin position="429"/>
        <end position="443"/>
    </location>
</feature>
<sequence>MLIEEYASNRDEVDTCTQEGVPASPSPQLLMPPDLWQDFQALRAATNLDTASLMRRLIQDYGRAAPPADSSPRPSPGLDGGPGTCMDNNSGEETAMEYQTPSSEQDDFLILDLSSSAAKATSDSTATAADQHERYQGNEYFDDGGGDTDAPLDLTVCRGQRPPQGCARGRYDEEIRAPEAHKGQSDVTFLFAATPQNMPFLPANYAAPQPRAAHTARPETSQSPGSKASHGLHTEQLLGGNRVQQNVVSHPSKIPGKPFRPDHCRRRGRPNRSALSSSSPSILRHHLDNAESVSAAGPMQLPTVTSLDGGHPGGERGVYSVQMKMPTSSEASMLSAALPATSASAILLDPASGGLVAASGGLVSAVNIPLMTTTTGGLVAIPFLHALPEDSRGSGSSPCSLNTFASSVAPRTLPPPSSAPPIDVPQPRPDVHGKFQVHQEPKLGRPRGQGKAQKQPPKDMKLVTENTLFPGVYTSILKLPWSKRARGKSSKIKNAAASQPPTSTAAAVAACTASANCVESLFSSAGETLKGRPVTNPLRVEDPVFPEQTHDRKMDTSQAGLVSSGAQTNPPQATISAAAVAKPEPMDIAEAELGLEIGSSYHASLVQATPTEQHASQTPPLYQEMLLSSRSLVEVKPRRRQLNDLIKPSDDCVYTSFRITPRQGGRGGKTVSRALARKRAAQLERAAAARALMDGEKTVSRALERRRAAQMDRDPGGGVLMDGNGMGVVSHLDGSGGDYGVKGVSGEFDEKGVCFVDKRGGSAQGGPGVGQGSAVITERIPGAGDLPLARLYQELYHCKLCNEMLPADDTVEHNCGASVSPSLRSCDGLRYDVLSSRTPALEHSGQLSSVRDA</sequence>
<evidence type="ECO:0000313" key="2">
    <source>
        <dbReference type="EMBL" id="KAK7480077.1"/>
    </source>
</evidence>
<feature type="compositionally biased region" description="Polar residues" evidence="1">
    <location>
        <begin position="86"/>
        <end position="103"/>
    </location>
</feature>
<proteinExistence type="predicted"/>
<feature type="compositionally biased region" description="Pro residues" evidence="1">
    <location>
        <begin position="412"/>
        <end position="428"/>
    </location>
</feature>
<feature type="region of interest" description="Disordered" evidence="1">
    <location>
        <begin position="249"/>
        <end position="282"/>
    </location>
</feature>
<name>A0ABD0JZD8_9CAEN</name>
<accession>A0ABD0JZD8</accession>
<dbReference type="AlphaFoldDB" id="A0ABD0JZD8"/>
<evidence type="ECO:0000313" key="3">
    <source>
        <dbReference type="Proteomes" id="UP001519460"/>
    </source>
</evidence>
<feature type="region of interest" description="Disordered" evidence="1">
    <location>
        <begin position="207"/>
        <end position="232"/>
    </location>
</feature>
<feature type="region of interest" description="Disordered" evidence="1">
    <location>
        <begin position="391"/>
        <end position="458"/>
    </location>
</feature>
<comment type="caution">
    <text evidence="2">The sequence shown here is derived from an EMBL/GenBank/DDBJ whole genome shotgun (WGS) entry which is preliminary data.</text>
</comment>
<keyword evidence="3" id="KW-1185">Reference proteome</keyword>
<feature type="compositionally biased region" description="Low complexity" evidence="1">
    <location>
        <begin position="63"/>
        <end position="72"/>
    </location>
</feature>
<gene>
    <name evidence="2" type="ORF">BaRGS_00028714</name>
</gene>
<reference evidence="2 3" key="1">
    <citation type="journal article" date="2023" name="Sci. Data">
        <title>Genome assembly of the Korean intertidal mud-creeper Batillaria attramentaria.</title>
        <authorList>
            <person name="Patra A.K."/>
            <person name="Ho P.T."/>
            <person name="Jun S."/>
            <person name="Lee S.J."/>
            <person name="Kim Y."/>
            <person name="Won Y.J."/>
        </authorList>
    </citation>
    <scope>NUCLEOTIDE SEQUENCE [LARGE SCALE GENOMIC DNA]</scope>
    <source>
        <strain evidence="2">Wonlab-2016</strain>
    </source>
</reference>
<feature type="region of interest" description="Disordered" evidence="1">
    <location>
        <begin position="1"/>
        <end position="29"/>
    </location>
</feature>
<dbReference type="EMBL" id="JACVVK020000289">
    <property type="protein sequence ID" value="KAK7480077.1"/>
    <property type="molecule type" value="Genomic_DNA"/>
</dbReference>
<protein>
    <submittedName>
        <fullName evidence="2">Uncharacterized protein</fullName>
    </submittedName>
</protein>
<dbReference type="Proteomes" id="UP001519460">
    <property type="component" value="Unassembled WGS sequence"/>
</dbReference>
<evidence type="ECO:0000256" key="1">
    <source>
        <dbReference type="SAM" id="MobiDB-lite"/>
    </source>
</evidence>
<feature type="compositionally biased region" description="Polar residues" evidence="1">
    <location>
        <begin position="393"/>
        <end position="406"/>
    </location>
</feature>
<feature type="region of interest" description="Disordered" evidence="1">
    <location>
        <begin position="122"/>
        <end position="147"/>
    </location>
</feature>
<feature type="region of interest" description="Disordered" evidence="1">
    <location>
        <begin position="63"/>
        <end position="103"/>
    </location>
</feature>
<organism evidence="2 3">
    <name type="scientific">Batillaria attramentaria</name>
    <dbReference type="NCBI Taxonomy" id="370345"/>
    <lineage>
        <taxon>Eukaryota</taxon>
        <taxon>Metazoa</taxon>
        <taxon>Spiralia</taxon>
        <taxon>Lophotrochozoa</taxon>
        <taxon>Mollusca</taxon>
        <taxon>Gastropoda</taxon>
        <taxon>Caenogastropoda</taxon>
        <taxon>Sorbeoconcha</taxon>
        <taxon>Cerithioidea</taxon>
        <taxon>Batillariidae</taxon>
        <taxon>Batillaria</taxon>
    </lineage>
</organism>